<dbReference type="Proteomes" id="UP000190827">
    <property type="component" value="Unassembled WGS sequence"/>
</dbReference>
<dbReference type="InterPro" id="IPR041657">
    <property type="entry name" value="HTH_17"/>
</dbReference>
<dbReference type="EMBL" id="FUZO01000001">
    <property type="protein sequence ID" value="SKC38914.1"/>
    <property type="molecule type" value="Genomic_DNA"/>
</dbReference>
<organism evidence="3 4">
    <name type="scientific">Plantibacter cousiniae</name>
    <name type="common">nom. nud.</name>
    <dbReference type="NCBI Taxonomy" id="199709"/>
    <lineage>
        <taxon>Bacteria</taxon>
        <taxon>Bacillati</taxon>
        <taxon>Actinomycetota</taxon>
        <taxon>Actinomycetes</taxon>
        <taxon>Micrococcales</taxon>
        <taxon>Microbacteriaceae</taxon>
        <taxon>Plantibacter</taxon>
    </lineage>
</organism>
<dbReference type="NCBIfam" id="TIGR01764">
    <property type="entry name" value="excise"/>
    <property type="match status" value="1"/>
</dbReference>
<evidence type="ECO:0000256" key="1">
    <source>
        <dbReference type="SAM" id="MobiDB-lite"/>
    </source>
</evidence>
<evidence type="ECO:0000313" key="3">
    <source>
        <dbReference type="EMBL" id="SKC38914.1"/>
    </source>
</evidence>
<feature type="region of interest" description="Disordered" evidence="1">
    <location>
        <begin position="1"/>
        <end position="21"/>
    </location>
</feature>
<gene>
    <name evidence="3" type="ORF">SAMN06295973_0446</name>
</gene>
<evidence type="ECO:0000313" key="4">
    <source>
        <dbReference type="Proteomes" id="UP000190827"/>
    </source>
</evidence>
<protein>
    <submittedName>
        <fullName evidence="3">DNA binding domain-containing protein, excisionase family</fullName>
    </submittedName>
</protein>
<dbReference type="InterPro" id="IPR009061">
    <property type="entry name" value="DNA-bd_dom_put_sf"/>
</dbReference>
<name>A0ABY1LGR8_9MICO</name>
<dbReference type="Pfam" id="PF12728">
    <property type="entry name" value="HTH_17"/>
    <property type="match status" value="1"/>
</dbReference>
<dbReference type="RefSeq" id="WP_079704520.1">
    <property type="nucleotide sequence ID" value="NZ_FUZO01000001.1"/>
</dbReference>
<accession>A0ABY1LGR8</accession>
<evidence type="ECO:0000259" key="2">
    <source>
        <dbReference type="Pfam" id="PF12728"/>
    </source>
</evidence>
<sequence length="171" mass="18911">MNPLDTPRATSKPRTYLPDGDTRADIVDFAKTLRAIESYLTTHASQAALVAPDGSQRSIPDEIFRALEQVANALANGHGVTVAPYSTQMTTQEAADFLGVSRPTLVKLLEQGEIAHEKRGRHRRVMLRDVVEFQEQARSERRDALTDLARAGQGSALRSESMPTLKRLDEE</sequence>
<keyword evidence="4" id="KW-1185">Reference proteome</keyword>
<proteinExistence type="predicted"/>
<feature type="region of interest" description="Disordered" evidence="1">
    <location>
        <begin position="148"/>
        <end position="171"/>
    </location>
</feature>
<reference evidence="3 4" key="1">
    <citation type="submission" date="2017-02" db="EMBL/GenBank/DDBJ databases">
        <authorList>
            <person name="Varghese N."/>
            <person name="Submissions S."/>
        </authorList>
    </citation>
    <scope>NUCLEOTIDE SEQUENCE [LARGE SCALE GENOMIC DNA]</scope>
    <source>
        <strain evidence="3 4">VKM Ac-1787</strain>
    </source>
</reference>
<dbReference type="InterPro" id="IPR010093">
    <property type="entry name" value="SinI_DNA-bd"/>
</dbReference>
<dbReference type="SUPFAM" id="SSF46955">
    <property type="entry name" value="Putative DNA-binding domain"/>
    <property type="match status" value="1"/>
</dbReference>
<feature type="domain" description="Helix-turn-helix" evidence="2">
    <location>
        <begin position="89"/>
        <end position="137"/>
    </location>
</feature>
<comment type="caution">
    <text evidence="3">The sequence shown here is derived from an EMBL/GenBank/DDBJ whole genome shotgun (WGS) entry which is preliminary data.</text>
</comment>